<dbReference type="InterPro" id="IPR011990">
    <property type="entry name" value="TPR-like_helical_dom_sf"/>
</dbReference>
<sequence>MIEQAHCRMASPLLAIVTIIVLSMLSGCGSMKARPTDSATVLETQSGPAFLDEELPSGLTSLLSQARTEHQNENSERALQILQQAAQEFAEYPQPDVNRAIVYMQLEDYEQAMQATENALSKRELYAPAVNLQGVLHRINGDFEQAKQSYQNAIASEPNYANAFLNLGILADLYLQDFTLALSSFEAYLNLVKEDEKVKNWVVDLKQRIPEE</sequence>
<dbReference type="PROSITE" id="PS50005">
    <property type="entry name" value="TPR"/>
    <property type="match status" value="1"/>
</dbReference>
<dbReference type="SMART" id="SM00028">
    <property type="entry name" value="TPR"/>
    <property type="match status" value="3"/>
</dbReference>
<gene>
    <name evidence="4" type="ORF">Q9312_00515</name>
</gene>
<evidence type="ECO:0000256" key="1">
    <source>
        <dbReference type="ARBA" id="ARBA00022737"/>
    </source>
</evidence>
<keyword evidence="5" id="KW-1185">Reference proteome</keyword>
<feature type="repeat" description="TPR" evidence="3">
    <location>
        <begin position="127"/>
        <end position="160"/>
    </location>
</feature>
<dbReference type="Proteomes" id="UP001239782">
    <property type="component" value="Chromosome"/>
</dbReference>
<name>A0AA51X6L9_9GAMM</name>
<reference evidence="4 5" key="1">
    <citation type="submission" date="2023-08" db="EMBL/GenBank/DDBJ databases">
        <title>Pleionea litopenaei sp. nov., isolated from stomach of juvenile Litopenaeus vannamei.</title>
        <authorList>
            <person name="Rho A.M."/>
            <person name="Hwang C.Y."/>
        </authorList>
    </citation>
    <scope>NUCLEOTIDE SEQUENCE [LARGE SCALE GENOMIC DNA]</scope>
    <source>
        <strain evidence="4 5">HL-JVS1</strain>
    </source>
</reference>
<dbReference type="AlphaFoldDB" id="A0AA51X6L9"/>
<dbReference type="PANTHER" id="PTHR44858">
    <property type="entry name" value="TETRATRICOPEPTIDE REPEAT PROTEIN 6"/>
    <property type="match status" value="1"/>
</dbReference>
<dbReference type="Pfam" id="PF13181">
    <property type="entry name" value="TPR_8"/>
    <property type="match status" value="1"/>
</dbReference>
<evidence type="ECO:0000313" key="4">
    <source>
        <dbReference type="EMBL" id="WMS87427.1"/>
    </source>
</evidence>
<dbReference type="Pfam" id="PF13414">
    <property type="entry name" value="TPR_11"/>
    <property type="match status" value="1"/>
</dbReference>
<keyword evidence="1" id="KW-0677">Repeat</keyword>
<organism evidence="4 5">
    <name type="scientific">Pleionea litopenaei</name>
    <dbReference type="NCBI Taxonomy" id="3070815"/>
    <lineage>
        <taxon>Bacteria</taxon>
        <taxon>Pseudomonadati</taxon>
        <taxon>Pseudomonadota</taxon>
        <taxon>Gammaproteobacteria</taxon>
        <taxon>Oceanospirillales</taxon>
        <taxon>Pleioneaceae</taxon>
        <taxon>Pleionea</taxon>
    </lineage>
</organism>
<dbReference type="RefSeq" id="WP_309202570.1">
    <property type="nucleotide sequence ID" value="NZ_CP133548.1"/>
</dbReference>
<dbReference type="InterPro" id="IPR019734">
    <property type="entry name" value="TPR_rpt"/>
</dbReference>
<evidence type="ECO:0000256" key="2">
    <source>
        <dbReference type="ARBA" id="ARBA00022803"/>
    </source>
</evidence>
<keyword evidence="2 3" id="KW-0802">TPR repeat</keyword>
<proteinExistence type="predicted"/>
<dbReference type="EMBL" id="CP133548">
    <property type="protein sequence ID" value="WMS87427.1"/>
    <property type="molecule type" value="Genomic_DNA"/>
</dbReference>
<dbReference type="KEGG" id="plei:Q9312_00515"/>
<dbReference type="SUPFAM" id="SSF48452">
    <property type="entry name" value="TPR-like"/>
    <property type="match status" value="1"/>
</dbReference>
<accession>A0AA51X6L9</accession>
<protein>
    <submittedName>
        <fullName evidence="4">Tetratricopeptide repeat protein</fullName>
    </submittedName>
</protein>
<dbReference type="Gene3D" id="1.25.40.10">
    <property type="entry name" value="Tetratricopeptide repeat domain"/>
    <property type="match status" value="1"/>
</dbReference>
<dbReference type="InterPro" id="IPR050498">
    <property type="entry name" value="Ycf3"/>
</dbReference>
<dbReference type="PANTHER" id="PTHR44858:SF1">
    <property type="entry name" value="UDP-N-ACETYLGLUCOSAMINE--PEPTIDE N-ACETYLGLUCOSAMINYLTRANSFERASE SPINDLY-RELATED"/>
    <property type="match status" value="1"/>
</dbReference>
<evidence type="ECO:0000256" key="3">
    <source>
        <dbReference type="PROSITE-ProRule" id="PRU00339"/>
    </source>
</evidence>
<evidence type="ECO:0000313" key="5">
    <source>
        <dbReference type="Proteomes" id="UP001239782"/>
    </source>
</evidence>